<gene>
    <name evidence="1" type="ORF">SDC9_149520</name>
</gene>
<evidence type="ECO:0000313" key="1">
    <source>
        <dbReference type="EMBL" id="MPN02304.1"/>
    </source>
</evidence>
<accession>A0A645ENS7</accession>
<protein>
    <recommendedName>
        <fullName evidence="2">Helix-turn-helix domain-containing protein</fullName>
    </recommendedName>
</protein>
<dbReference type="SUPFAM" id="SSF46955">
    <property type="entry name" value="Putative DNA-binding domain"/>
    <property type="match status" value="1"/>
</dbReference>
<dbReference type="InterPro" id="IPR009061">
    <property type="entry name" value="DNA-bd_dom_put_sf"/>
</dbReference>
<sequence>MNYRDLLNSGANVSVTLKLEDLREILREMAGSLKSVPKDPPPEEFLSRKEVLSILKIDSSTLWSWEKTGYIKSFPFGGRKRYFERKYGKLRR</sequence>
<comment type="caution">
    <text evidence="1">The sequence shown here is derived from an EMBL/GenBank/DDBJ whole genome shotgun (WGS) entry which is preliminary data.</text>
</comment>
<dbReference type="AlphaFoldDB" id="A0A645ENS7"/>
<evidence type="ECO:0008006" key="2">
    <source>
        <dbReference type="Google" id="ProtNLM"/>
    </source>
</evidence>
<dbReference type="EMBL" id="VSSQ01048255">
    <property type="protein sequence ID" value="MPN02304.1"/>
    <property type="molecule type" value="Genomic_DNA"/>
</dbReference>
<organism evidence="1">
    <name type="scientific">bioreactor metagenome</name>
    <dbReference type="NCBI Taxonomy" id="1076179"/>
    <lineage>
        <taxon>unclassified sequences</taxon>
        <taxon>metagenomes</taxon>
        <taxon>ecological metagenomes</taxon>
    </lineage>
</organism>
<proteinExistence type="predicted"/>
<name>A0A645ENS7_9ZZZZ</name>
<reference evidence="1" key="1">
    <citation type="submission" date="2019-08" db="EMBL/GenBank/DDBJ databases">
        <authorList>
            <person name="Kucharzyk K."/>
            <person name="Murdoch R.W."/>
            <person name="Higgins S."/>
            <person name="Loffler F."/>
        </authorList>
    </citation>
    <scope>NUCLEOTIDE SEQUENCE</scope>
</reference>